<comment type="caution">
    <text evidence="1">The sequence shown here is derived from an EMBL/GenBank/DDBJ whole genome shotgun (WGS) entry which is preliminary data.</text>
</comment>
<dbReference type="EMBL" id="CM023481">
    <property type="protein sequence ID" value="KAH6947537.1"/>
    <property type="molecule type" value="Genomic_DNA"/>
</dbReference>
<proteinExistence type="predicted"/>
<gene>
    <name evidence="1" type="ORF">HPB50_019682</name>
</gene>
<organism evidence="1 2">
    <name type="scientific">Hyalomma asiaticum</name>
    <name type="common">Tick</name>
    <dbReference type="NCBI Taxonomy" id="266040"/>
    <lineage>
        <taxon>Eukaryota</taxon>
        <taxon>Metazoa</taxon>
        <taxon>Ecdysozoa</taxon>
        <taxon>Arthropoda</taxon>
        <taxon>Chelicerata</taxon>
        <taxon>Arachnida</taxon>
        <taxon>Acari</taxon>
        <taxon>Parasitiformes</taxon>
        <taxon>Ixodida</taxon>
        <taxon>Ixodoidea</taxon>
        <taxon>Ixodidae</taxon>
        <taxon>Hyalomminae</taxon>
        <taxon>Hyalomma</taxon>
    </lineage>
</organism>
<keyword evidence="2" id="KW-1185">Reference proteome</keyword>
<reference evidence="1" key="1">
    <citation type="submission" date="2020-05" db="EMBL/GenBank/DDBJ databases">
        <title>Large-scale comparative analyses of tick genomes elucidate their genetic diversity and vector capacities.</title>
        <authorList>
            <person name="Jia N."/>
            <person name="Wang J."/>
            <person name="Shi W."/>
            <person name="Du L."/>
            <person name="Sun Y."/>
            <person name="Zhan W."/>
            <person name="Jiang J."/>
            <person name="Wang Q."/>
            <person name="Zhang B."/>
            <person name="Ji P."/>
            <person name="Sakyi L.B."/>
            <person name="Cui X."/>
            <person name="Yuan T."/>
            <person name="Jiang B."/>
            <person name="Yang W."/>
            <person name="Lam T.T.-Y."/>
            <person name="Chang Q."/>
            <person name="Ding S."/>
            <person name="Wang X."/>
            <person name="Zhu J."/>
            <person name="Ruan X."/>
            <person name="Zhao L."/>
            <person name="Wei J."/>
            <person name="Que T."/>
            <person name="Du C."/>
            <person name="Cheng J."/>
            <person name="Dai P."/>
            <person name="Han X."/>
            <person name="Huang E."/>
            <person name="Gao Y."/>
            <person name="Liu J."/>
            <person name="Shao H."/>
            <person name="Ye R."/>
            <person name="Li L."/>
            <person name="Wei W."/>
            <person name="Wang X."/>
            <person name="Wang C."/>
            <person name="Yang T."/>
            <person name="Huo Q."/>
            <person name="Li W."/>
            <person name="Guo W."/>
            <person name="Chen H."/>
            <person name="Zhou L."/>
            <person name="Ni X."/>
            <person name="Tian J."/>
            <person name="Zhou Y."/>
            <person name="Sheng Y."/>
            <person name="Liu T."/>
            <person name="Pan Y."/>
            <person name="Xia L."/>
            <person name="Li J."/>
            <person name="Zhao F."/>
            <person name="Cao W."/>
        </authorList>
    </citation>
    <scope>NUCLEOTIDE SEQUENCE</scope>
    <source>
        <strain evidence="1">Hyas-2018</strain>
    </source>
</reference>
<evidence type="ECO:0000313" key="1">
    <source>
        <dbReference type="EMBL" id="KAH6947537.1"/>
    </source>
</evidence>
<accession>A0ACB7TJ10</accession>
<evidence type="ECO:0000313" key="2">
    <source>
        <dbReference type="Proteomes" id="UP000821845"/>
    </source>
</evidence>
<name>A0ACB7TJ10_HYAAI</name>
<protein>
    <submittedName>
        <fullName evidence="1">Uncharacterized protein</fullName>
    </submittedName>
</protein>
<sequence length="168" mass="18210">MPNVVVKGELEIPADAALSYPPCQATVGVITCAHLRATYVRWGGVCSVRPSAWRQLRPLAIANCFAHAGFSGAPESIEEDIDAELSGCDELCNEVHKATGCIAFVEYALYEAGVPVTRMLSDADIMEMAVNDADEDVDEVQPRQVPTTTETRNMLRLHRNKVECSGGD</sequence>
<dbReference type="Proteomes" id="UP000821845">
    <property type="component" value="Chromosome 1"/>
</dbReference>